<dbReference type="EnsemblPlants" id="Bo13503s010.1">
    <property type="protein sequence ID" value="Bo13503s010.1"/>
    <property type="gene ID" value="Bo13503s010"/>
</dbReference>
<name>A0A0D2ZZM6_BRAOL</name>
<proteinExistence type="predicted"/>
<dbReference type="Pfam" id="PF22936">
    <property type="entry name" value="Pol_BBD"/>
    <property type="match status" value="1"/>
</dbReference>
<evidence type="ECO:0000313" key="2">
    <source>
        <dbReference type="EnsemblPlants" id="Bo13503s010.1"/>
    </source>
</evidence>
<dbReference type="OMA" id="DIPPCAV"/>
<accession>A0A0D2ZZM6</accession>
<dbReference type="Gramene" id="Bo13503s010.1">
    <property type="protein sequence ID" value="Bo13503s010.1"/>
    <property type="gene ID" value="Bo13503s010"/>
</dbReference>
<keyword evidence="3" id="KW-1185">Reference proteome</keyword>
<dbReference type="AlphaFoldDB" id="A0A0D2ZZM6"/>
<sequence length="135" mass="14663">MTGVLSLLTDIVDIPPCAVGFADGSKTFALTKGLFRLTDTVSLTNVLYVPSLSCTLISVAKILKQTNCFATFTDTICLLQDRFTKNLIGAGEERDGVYFFTDVVTAKVHRVDAATSQALWHQRLGHPSFSVFSAL</sequence>
<reference evidence="2" key="2">
    <citation type="submission" date="2015-06" db="UniProtKB">
        <authorList>
            <consortium name="EnsemblPlants"/>
        </authorList>
    </citation>
    <scope>IDENTIFICATION</scope>
</reference>
<dbReference type="InterPro" id="IPR054722">
    <property type="entry name" value="PolX-like_BBD"/>
</dbReference>
<feature type="domain" description="Retrovirus-related Pol polyprotein from transposon TNT 1-94-like beta-barrel" evidence="1">
    <location>
        <begin position="1"/>
        <end position="64"/>
    </location>
</feature>
<evidence type="ECO:0000313" key="3">
    <source>
        <dbReference type="Proteomes" id="UP000032141"/>
    </source>
</evidence>
<dbReference type="eggNOG" id="KOG0017">
    <property type="taxonomic scope" value="Eukaryota"/>
</dbReference>
<organism evidence="2 3">
    <name type="scientific">Brassica oleracea var. oleracea</name>
    <dbReference type="NCBI Taxonomy" id="109376"/>
    <lineage>
        <taxon>Eukaryota</taxon>
        <taxon>Viridiplantae</taxon>
        <taxon>Streptophyta</taxon>
        <taxon>Embryophyta</taxon>
        <taxon>Tracheophyta</taxon>
        <taxon>Spermatophyta</taxon>
        <taxon>Magnoliopsida</taxon>
        <taxon>eudicotyledons</taxon>
        <taxon>Gunneridae</taxon>
        <taxon>Pentapetalae</taxon>
        <taxon>rosids</taxon>
        <taxon>malvids</taxon>
        <taxon>Brassicales</taxon>
        <taxon>Brassicaceae</taxon>
        <taxon>Brassiceae</taxon>
        <taxon>Brassica</taxon>
    </lineage>
</organism>
<dbReference type="Proteomes" id="UP000032141">
    <property type="component" value="Unassembled WGS sequence"/>
</dbReference>
<dbReference type="HOGENOM" id="CLU_1891101_0_0_1"/>
<evidence type="ECO:0000259" key="1">
    <source>
        <dbReference type="Pfam" id="PF22936"/>
    </source>
</evidence>
<reference evidence="2" key="1">
    <citation type="journal article" date="2014" name="Genome Biol.">
        <title>Transcriptome and methylome profiling reveals relics of genome dominance in the mesopolyploid Brassica oleracea.</title>
        <authorList>
            <person name="Parkin I.A."/>
            <person name="Koh C."/>
            <person name="Tang H."/>
            <person name="Robinson S.J."/>
            <person name="Kagale S."/>
            <person name="Clarke W.E."/>
            <person name="Town C.D."/>
            <person name="Nixon J."/>
            <person name="Krishnakumar V."/>
            <person name="Bidwell S.L."/>
            <person name="Denoeud F."/>
            <person name="Belcram H."/>
            <person name="Links M.G."/>
            <person name="Just J."/>
            <person name="Clarke C."/>
            <person name="Bender T."/>
            <person name="Huebert T."/>
            <person name="Mason A.S."/>
            <person name="Pires J.C."/>
            <person name="Barker G."/>
            <person name="Moore J."/>
            <person name="Walley P.G."/>
            <person name="Manoli S."/>
            <person name="Batley J."/>
            <person name="Edwards D."/>
            <person name="Nelson M.N."/>
            <person name="Wang X."/>
            <person name="Paterson A.H."/>
            <person name="King G."/>
            <person name="Bancroft I."/>
            <person name="Chalhoub B."/>
            <person name="Sharpe A.G."/>
        </authorList>
    </citation>
    <scope>NUCLEOTIDE SEQUENCE [LARGE SCALE GENOMIC DNA]</scope>
    <source>
        <strain evidence="2">cv. TO1000</strain>
    </source>
</reference>
<protein>
    <recommendedName>
        <fullName evidence="1">Retrovirus-related Pol polyprotein from transposon TNT 1-94-like beta-barrel domain-containing protein</fullName>
    </recommendedName>
</protein>